<name>A0A4Z2G9J2_9TELE</name>
<evidence type="ECO:0000313" key="2">
    <source>
        <dbReference type="EMBL" id="TNN50226.1"/>
    </source>
</evidence>
<dbReference type="EMBL" id="SRLO01000626">
    <property type="protein sequence ID" value="TNN50226.1"/>
    <property type="molecule type" value="Genomic_DNA"/>
</dbReference>
<gene>
    <name evidence="2" type="ORF">EYF80_039563</name>
</gene>
<proteinExistence type="predicted"/>
<keyword evidence="1" id="KW-0732">Signal</keyword>
<comment type="caution">
    <text evidence="2">The sequence shown here is derived from an EMBL/GenBank/DDBJ whole genome shotgun (WGS) entry which is preliminary data.</text>
</comment>
<keyword evidence="3" id="KW-1185">Reference proteome</keyword>
<dbReference type="AlphaFoldDB" id="A0A4Z2G9J2"/>
<feature type="chain" id="PRO_5021299551" evidence="1">
    <location>
        <begin position="19"/>
        <end position="368"/>
    </location>
</feature>
<evidence type="ECO:0000256" key="1">
    <source>
        <dbReference type="SAM" id="SignalP"/>
    </source>
</evidence>
<accession>A0A4Z2G9J2</accession>
<sequence>MALPLRGRLSAGFPAILGFFCCMHRLHVVPVPVDDEQGEHHQGERQQGAHHDQLVPVRLGVQLLGARLARQHHGLLLRLDARRARPADQGGALLARLRPHAVVGQQLAEALLLRPALVGLRAVGLRHHHQVPLGRGVEELAGGVAVAPLPPGQVGAQLTRQDSEGGAILTSRHSRPVQAQYGSLDNTHSPQLRMTSSEDCSLGCFGPGRGRYRTLRFNSKGALRITLSIRKWSFTKLSTLSGMCKDDLMPICLAWLRPLNALSTCAMVNAHTAELPDAPLYLRTHRRQLSIPPEADGVSSPSNASSLAAVVVFRKPENSCRLSPVGFRTNMSWMMLKGKPSSGREHSSWAFRKVVHFFCSTRSPPLSP</sequence>
<reference evidence="2 3" key="1">
    <citation type="submission" date="2019-03" db="EMBL/GenBank/DDBJ databases">
        <title>First draft genome of Liparis tanakae, snailfish: a comprehensive survey of snailfish specific genes.</title>
        <authorList>
            <person name="Kim W."/>
            <person name="Song I."/>
            <person name="Jeong J.-H."/>
            <person name="Kim D."/>
            <person name="Kim S."/>
            <person name="Ryu S."/>
            <person name="Song J.Y."/>
            <person name="Lee S.K."/>
        </authorList>
    </citation>
    <scope>NUCLEOTIDE SEQUENCE [LARGE SCALE GENOMIC DNA]</scope>
    <source>
        <tissue evidence="2">Muscle</tissue>
    </source>
</reference>
<feature type="signal peptide" evidence="1">
    <location>
        <begin position="1"/>
        <end position="18"/>
    </location>
</feature>
<evidence type="ECO:0000313" key="3">
    <source>
        <dbReference type="Proteomes" id="UP000314294"/>
    </source>
</evidence>
<organism evidence="2 3">
    <name type="scientific">Liparis tanakae</name>
    <name type="common">Tanaka's snailfish</name>
    <dbReference type="NCBI Taxonomy" id="230148"/>
    <lineage>
        <taxon>Eukaryota</taxon>
        <taxon>Metazoa</taxon>
        <taxon>Chordata</taxon>
        <taxon>Craniata</taxon>
        <taxon>Vertebrata</taxon>
        <taxon>Euteleostomi</taxon>
        <taxon>Actinopterygii</taxon>
        <taxon>Neopterygii</taxon>
        <taxon>Teleostei</taxon>
        <taxon>Neoteleostei</taxon>
        <taxon>Acanthomorphata</taxon>
        <taxon>Eupercaria</taxon>
        <taxon>Perciformes</taxon>
        <taxon>Cottioidei</taxon>
        <taxon>Cottales</taxon>
        <taxon>Liparidae</taxon>
        <taxon>Liparis</taxon>
    </lineage>
</organism>
<dbReference type="Proteomes" id="UP000314294">
    <property type="component" value="Unassembled WGS sequence"/>
</dbReference>
<protein>
    <submittedName>
        <fullName evidence="2">Uncharacterized protein</fullName>
    </submittedName>
</protein>